<dbReference type="EMBL" id="CAJVQA010004066">
    <property type="protein sequence ID" value="CAG8590400.1"/>
    <property type="molecule type" value="Genomic_DNA"/>
</dbReference>
<accession>A0A9N9G7L1</accession>
<name>A0A9N9G7L1_9GLOM</name>
<feature type="compositionally biased region" description="Basic and acidic residues" evidence="1">
    <location>
        <begin position="445"/>
        <end position="454"/>
    </location>
</feature>
<dbReference type="OrthoDB" id="2441855at2759"/>
<dbReference type="AlphaFoldDB" id="A0A9N9G7L1"/>
<proteinExistence type="predicted"/>
<reference evidence="2" key="1">
    <citation type="submission" date="2021-06" db="EMBL/GenBank/DDBJ databases">
        <authorList>
            <person name="Kallberg Y."/>
            <person name="Tangrot J."/>
            <person name="Rosling A."/>
        </authorList>
    </citation>
    <scope>NUCLEOTIDE SEQUENCE</scope>
    <source>
        <strain evidence="2">FL966</strain>
    </source>
</reference>
<dbReference type="Proteomes" id="UP000789759">
    <property type="component" value="Unassembled WGS sequence"/>
</dbReference>
<evidence type="ECO:0000313" key="3">
    <source>
        <dbReference type="Proteomes" id="UP000789759"/>
    </source>
</evidence>
<gene>
    <name evidence="2" type="ORF">CPELLU_LOCUS6502</name>
</gene>
<keyword evidence="3" id="KW-1185">Reference proteome</keyword>
<sequence>MASYDGIDSLKSFFRNESLNKIAISRAFHELWKRNDIQSEENDCNCLLEILKELMAENLDSDRKQHLISLQDIVKIHMRNLWKELKILVDEDLIRFETDEPPDWKVHAIRNIGNIKDRLQKANTSVHERLLKEIQDVDINDLTYDDPLANGIVDLGSSQYQLVDDDYDVLVGEKGGIRKLGKGALIKSVCVNYVTKRNEIQTECKFVIAPSETTRHKNWVEGEINRAQIATNITDTLLQEIKRNVLHKISKASENALVDVVARLMEASIYQMPIDLDIEVTRNDRQSDASKKRKNRQVSGSRGNKPDLMIRAFFKKKWNEIAYIESGKWKSTDTKTHNDHKKLARFTTDGYTDMSKKTKKNKLYKFCIVFGINITDDHCVDIYGLLREKGIKFYLPIIKAKIPLHKETVDKVEEFVHALLILRNGILVTLHEFIQILLKNSRSATEQHDSSEKDSSEEDSTIRTP</sequence>
<evidence type="ECO:0000313" key="2">
    <source>
        <dbReference type="EMBL" id="CAG8590400.1"/>
    </source>
</evidence>
<organism evidence="2 3">
    <name type="scientific">Cetraspora pellucida</name>
    <dbReference type="NCBI Taxonomy" id="1433469"/>
    <lineage>
        <taxon>Eukaryota</taxon>
        <taxon>Fungi</taxon>
        <taxon>Fungi incertae sedis</taxon>
        <taxon>Mucoromycota</taxon>
        <taxon>Glomeromycotina</taxon>
        <taxon>Glomeromycetes</taxon>
        <taxon>Diversisporales</taxon>
        <taxon>Gigasporaceae</taxon>
        <taxon>Cetraspora</taxon>
    </lineage>
</organism>
<evidence type="ECO:0000256" key="1">
    <source>
        <dbReference type="SAM" id="MobiDB-lite"/>
    </source>
</evidence>
<protein>
    <submittedName>
        <fullName evidence="2">24915_t:CDS:1</fullName>
    </submittedName>
</protein>
<feature type="region of interest" description="Disordered" evidence="1">
    <location>
        <begin position="283"/>
        <end position="304"/>
    </location>
</feature>
<comment type="caution">
    <text evidence="2">The sequence shown here is derived from an EMBL/GenBank/DDBJ whole genome shotgun (WGS) entry which is preliminary data.</text>
</comment>
<feature type="region of interest" description="Disordered" evidence="1">
    <location>
        <begin position="444"/>
        <end position="465"/>
    </location>
</feature>